<sequence>MLLFIYGQAGAAQTWGYSVSLGTDPHIGLADEPYRSLTSSGGGGGNGPGGSSVDLADAVFDLDYSLQFAVTAERTFTPLTSGWVPSFQGSFVVRETAITFPDGVRLSGGSLTLVDPLKLSSTSFGVDVRGAMESPVFYDRYTVQVGAGAVVLRITDNFDYGFLQAENKRTETLPYGFVRAQARMIETANLDVSGYVETSFSRLGPSWALGLEQKF</sequence>
<organism evidence="1 2">
    <name type="scientific">Octadecabacter dasysiphoniae</name>
    <dbReference type="NCBI Taxonomy" id="2909341"/>
    <lineage>
        <taxon>Bacteria</taxon>
        <taxon>Pseudomonadati</taxon>
        <taxon>Pseudomonadota</taxon>
        <taxon>Alphaproteobacteria</taxon>
        <taxon>Rhodobacterales</taxon>
        <taxon>Roseobacteraceae</taxon>
        <taxon>Octadecabacter</taxon>
    </lineage>
</organism>
<dbReference type="EMBL" id="JAKGAQ010000003">
    <property type="protein sequence ID" value="MCF2871869.1"/>
    <property type="molecule type" value="Genomic_DNA"/>
</dbReference>
<gene>
    <name evidence="1" type="ORF">L0664_12390</name>
</gene>
<keyword evidence="2" id="KW-1185">Reference proteome</keyword>
<name>A0ABS9CYG9_9RHOB</name>
<evidence type="ECO:0000313" key="2">
    <source>
        <dbReference type="Proteomes" id="UP001200557"/>
    </source>
</evidence>
<protein>
    <recommendedName>
        <fullName evidence="3">Outer membrane protein beta-barrel domain-containing protein</fullName>
    </recommendedName>
</protein>
<evidence type="ECO:0000313" key="1">
    <source>
        <dbReference type="EMBL" id="MCF2871869.1"/>
    </source>
</evidence>
<evidence type="ECO:0008006" key="3">
    <source>
        <dbReference type="Google" id="ProtNLM"/>
    </source>
</evidence>
<proteinExistence type="predicted"/>
<reference evidence="1 2" key="1">
    <citation type="submission" date="2022-01" db="EMBL/GenBank/DDBJ databases">
        <title>Octadecabacter sp. nov., isolated from a marine alga.</title>
        <authorList>
            <person name="Jin M.S."/>
            <person name="Kim H.M."/>
            <person name="Han D.M."/>
            <person name="Jung J.J."/>
            <person name="Jeon C.O."/>
        </authorList>
    </citation>
    <scope>NUCLEOTIDE SEQUENCE [LARGE SCALE GENOMIC DNA]</scope>
    <source>
        <strain evidence="1 2">G9-8</strain>
    </source>
</reference>
<dbReference type="Proteomes" id="UP001200557">
    <property type="component" value="Unassembled WGS sequence"/>
</dbReference>
<accession>A0ABS9CYG9</accession>
<comment type="caution">
    <text evidence="1">The sequence shown here is derived from an EMBL/GenBank/DDBJ whole genome shotgun (WGS) entry which is preliminary data.</text>
</comment>